<dbReference type="Gene3D" id="3.40.50.2300">
    <property type="match status" value="1"/>
</dbReference>
<keyword evidence="4" id="KW-1185">Reference proteome</keyword>
<feature type="domain" description="Response regulatory" evidence="2">
    <location>
        <begin position="7"/>
        <end position="130"/>
    </location>
</feature>
<evidence type="ECO:0000256" key="1">
    <source>
        <dbReference type="PROSITE-ProRule" id="PRU00169"/>
    </source>
</evidence>
<keyword evidence="1" id="KW-0597">Phosphoprotein</keyword>
<dbReference type="InterPro" id="IPR001789">
    <property type="entry name" value="Sig_transdc_resp-reg_receiver"/>
</dbReference>
<dbReference type="AlphaFoldDB" id="A0A1H6VY91"/>
<dbReference type="RefSeq" id="WP_091313344.1">
    <property type="nucleotide sequence ID" value="NZ_CBCSJU010000006.1"/>
</dbReference>
<dbReference type="GO" id="GO:0000160">
    <property type="term" value="P:phosphorelay signal transduction system"/>
    <property type="evidence" value="ECO:0007669"/>
    <property type="project" value="InterPro"/>
</dbReference>
<reference evidence="4" key="1">
    <citation type="submission" date="2016-10" db="EMBL/GenBank/DDBJ databases">
        <authorList>
            <person name="Varghese N."/>
            <person name="Submissions S."/>
        </authorList>
    </citation>
    <scope>NUCLEOTIDE SEQUENCE [LARGE SCALE GENOMIC DNA]</scope>
    <source>
        <strain evidence="4">DSM 17934</strain>
    </source>
</reference>
<evidence type="ECO:0000259" key="2">
    <source>
        <dbReference type="PROSITE" id="PS50110"/>
    </source>
</evidence>
<dbReference type="STRING" id="402734.SAMN05660918_2281"/>
<accession>A0A1H6VY91</accession>
<name>A0A1H6VY91_9FLAO</name>
<dbReference type="OrthoDB" id="673128at2"/>
<dbReference type="EMBL" id="FNYA01000005">
    <property type="protein sequence ID" value="SEJ04985.1"/>
    <property type="molecule type" value="Genomic_DNA"/>
</dbReference>
<evidence type="ECO:0000313" key="4">
    <source>
        <dbReference type="Proteomes" id="UP000199702"/>
    </source>
</evidence>
<proteinExistence type="predicted"/>
<protein>
    <submittedName>
        <fullName evidence="3">Response regulator receiver domain-containing protein</fullName>
    </submittedName>
</protein>
<dbReference type="SUPFAM" id="SSF52172">
    <property type="entry name" value="CheY-like"/>
    <property type="match status" value="1"/>
</dbReference>
<dbReference type="InterPro" id="IPR052893">
    <property type="entry name" value="TCS_response_regulator"/>
</dbReference>
<dbReference type="Proteomes" id="UP000199702">
    <property type="component" value="Unassembled WGS sequence"/>
</dbReference>
<dbReference type="PROSITE" id="PS50110">
    <property type="entry name" value="RESPONSE_REGULATORY"/>
    <property type="match status" value="1"/>
</dbReference>
<organism evidence="3 4">
    <name type="scientific">Flavobacterium terrigena</name>
    <dbReference type="NCBI Taxonomy" id="402734"/>
    <lineage>
        <taxon>Bacteria</taxon>
        <taxon>Pseudomonadati</taxon>
        <taxon>Bacteroidota</taxon>
        <taxon>Flavobacteriia</taxon>
        <taxon>Flavobacteriales</taxon>
        <taxon>Flavobacteriaceae</taxon>
        <taxon>Flavobacterium</taxon>
    </lineage>
</organism>
<gene>
    <name evidence="3" type="ORF">SAMN05660918_2281</name>
</gene>
<dbReference type="PANTHER" id="PTHR44520">
    <property type="entry name" value="RESPONSE REGULATOR RCP1-RELATED"/>
    <property type="match status" value="1"/>
</dbReference>
<dbReference type="SMART" id="SM00448">
    <property type="entry name" value="REC"/>
    <property type="match status" value="1"/>
</dbReference>
<dbReference type="Pfam" id="PF00072">
    <property type="entry name" value="Response_reg"/>
    <property type="match status" value="1"/>
</dbReference>
<dbReference type="InterPro" id="IPR011006">
    <property type="entry name" value="CheY-like_superfamily"/>
</dbReference>
<evidence type="ECO:0000313" key="3">
    <source>
        <dbReference type="EMBL" id="SEJ04985.1"/>
    </source>
</evidence>
<feature type="modified residue" description="4-aspartylphosphate" evidence="1">
    <location>
        <position position="64"/>
    </location>
</feature>
<sequence>MIHDFKRFIVIDDDPINNLLCTKNIKKSVEGADVITFTDAETGLDYIKSNFSSPNAEKVVLFLDINMPTMSGWEFMEEFHNVNAEIKDHVSIYILSSSVSEVDKQKAKIDPDVIDYIEKPLLVDILNKLP</sequence>
<dbReference type="PANTHER" id="PTHR44520:SF2">
    <property type="entry name" value="RESPONSE REGULATOR RCP1"/>
    <property type="match status" value="1"/>
</dbReference>